<proteinExistence type="predicted"/>
<evidence type="ECO:0000313" key="1">
    <source>
        <dbReference type="EMBL" id="MFD1883681.1"/>
    </source>
</evidence>
<reference evidence="2" key="1">
    <citation type="journal article" date="2019" name="Int. J. Syst. Evol. Microbiol.">
        <title>The Global Catalogue of Microorganisms (GCM) 10K type strain sequencing project: providing services to taxonomists for standard genome sequencing and annotation.</title>
        <authorList>
            <consortium name="The Broad Institute Genomics Platform"/>
            <consortium name="The Broad Institute Genome Sequencing Center for Infectious Disease"/>
            <person name="Wu L."/>
            <person name="Ma J."/>
        </authorList>
    </citation>
    <scope>NUCLEOTIDE SEQUENCE [LARGE SCALE GENOMIC DNA]</scope>
    <source>
        <strain evidence="2">CCUG 56029</strain>
    </source>
</reference>
<sequence>MTLKGRLTYPLVFSHFSAIQATRWLDEFHRIARPGATLILTTYGRGHMSYLFGADPENLPAGHRAQRQMITECGGPSEITRMFELGEMMYFSVGNAFGAYDYGHAYVGEEFVRRIWGRKFDVVEVVDDYQKLEQMAVVLRKPG</sequence>
<dbReference type="EMBL" id="JBHUEN010000053">
    <property type="protein sequence ID" value="MFD1883681.1"/>
    <property type="molecule type" value="Genomic_DNA"/>
</dbReference>
<organism evidence="1 2">
    <name type="scientific">Paracoccus pacificus</name>
    <dbReference type="NCBI Taxonomy" id="1463598"/>
    <lineage>
        <taxon>Bacteria</taxon>
        <taxon>Pseudomonadati</taxon>
        <taxon>Pseudomonadota</taxon>
        <taxon>Alphaproteobacteria</taxon>
        <taxon>Rhodobacterales</taxon>
        <taxon>Paracoccaceae</taxon>
        <taxon>Paracoccus</taxon>
    </lineage>
</organism>
<comment type="caution">
    <text evidence="1">The sequence shown here is derived from an EMBL/GenBank/DDBJ whole genome shotgun (WGS) entry which is preliminary data.</text>
</comment>
<name>A0ABW4RBU4_9RHOB</name>
<gene>
    <name evidence="1" type="ORF">ACFSCT_18385</name>
</gene>
<dbReference type="RefSeq" id="WP_379145209.1">
    <property type="nucleotide sequence ID" value="NZ_JBHUEN010000053.1"/>
</dbReference>
<keyword evidence="2" id="KW-1185">Reference proteome</keyword>
<accession>A0ABW4RBU4</accession>
<dbReference type="Proteomes" id="UP001597213">
    <property type="component" value="Unassembled WGS sequence"/>
</dbReference>
<evidence type="ECO:0000313" key="2">
    <source>
        <dbReference type="Proteomes" id="UP001597213"/>
    </source>
</evidence>
<protein>
    <submittedName>
        <fullName evidence="1">Uncharacterized protein</fullName>
    </submittedName>
</protein>
<dbReference type="SUPFAM" id="SSF53335">
    <property type="entry name" value="S-adenosyl-L-methionine-dependent methyltransferases"/>
    <property type="match status" value="1"/>
</dbReference>
<dbReference type="InterPro" id="IPR029063">
    <property type="entry name" value="SAM-dependent_MTases_sf"/>
</dbReference>